<dbReference type="InterPro" id="IPR050861">
    <property type="entry name" value="Dihydroxyacetone_Kinase"/>
</dbReference>
<keyword evidence="5" id="KW-1185">Reference proteome</keyword>
<dbReference type="GO" id="GO:0005829">
    <property type="term" value="C:cytosol"/>
    <property type="evidence" value="ECO:0007669"/>
    <property type="project" value="TreeGrafter"/>
</dbReference>
<evidence type="ECO:0000256" key="2">
    <source>
        <dbReference type="ARBA" id="ARBA00022777"/>
    </source>
</evidence>
<keyword evidence="1" id="KW-0808">Transferase</keyword>
<gene>
    <name evidence="4" type="ORF">HNR70_002674</name>
</gene>
<dbReference type="EMBL" id="JACHLZ010000001">
    <property type="protein sequence ID" value="MBB5832861.1"/>
    <property type="molecule type" value="Genomic_DNA"/>
</dbReference>
<dbReference type="GO" id="GO:0019563">
    <property type="term" value="P:glycerol catabolic process"/>
    <property type="evidence" value="ECO:0007669"/>
    <property type="project" value="TreeGrafter"/>
</dbReference>
<evidence type="ECO:0000313" key="5">
    <source>
        <dbReference type="Proteomes" id="UP000588158"/>
    </source>
</evidence>
<dbReference type="GO" id="GO:0004371">
    <property type="term" value="F:glycerone kinase activity"/>
    <property type="evidence" value="ECO:0007669"/>
    <property type="project" value="InterPro"/>
</dbReference>
<protein>
    <submittedName>
        <fullName evidence="4">Dihydroxyacetone kinase</fullName>
    </submittedName>
</protein>
<name>A0A841AGZ6_9MICO</name>
<keyword evidence="2 4" id="KW-0418">Kinase</keyword>
<dbReference type="RefSeq" id="WP_184326118.1">
    <property type="nucleotide sequence ID" value="NZ_JACHLZ010000001.1"/>
</dbReference>
<dbReference type="PANTHER" id="PTHR28629">
    <property type="entry name" value="TRIOKINASE/FMN CYCLASE"/>
    <property type="match status" value="1"/>
</dbReference>
<comment type="caution">
    <text evidence="4">The sequence shown here is derived from an EMBL/GenBank/DDBJ whole genome shotgun (WGS) entry which is preliminary data.</text>
</comment>
<organism evidence="4 5">
    <name type="scientific">Brachybacterium aquaticum</name>
    <dbReference type="NCBI Taxonomy" id="1432564"/>
    <lineage>
        <taxon>Bacteria</taxon>
        <taxon>Bacillati</taxon>
        <taxon>Actinomycetota</taxon>
        <taxon>Actinomycetes</taxon>
        <taxon>Micrococcales</taxon>
        <taxon>Dermabacteraceae</taxon>
        <taxon>Brachybacterium</taxon>
    </lineage>
</organism>
<evidence type="ECO:0000313" key="4">
    <source>
        <dbReference type="EMBL" id="MBB5832861.1"/>
    </source>
</evidence>
<accession>A0A841AGZ6</accession>
<dbReference type="InterPro" id="IPR036117">
    <property type="entry name" value="DhaL_dom_sf"/>
</dbReference>
<dbReference type="PANTHER" id="PTHR28629:SF4">
    <property type="entry name" value="TRIOKINASE_FMN CYCLASE"/>
    <property type="match status" value="1"/>
</dbReference>
<dbReference type="Proteomes" id="UP000588158">
    <property type="component" value="Unassembled WGS sequence"/>
</dbReference>
<dbReference type="PROSITE" id="PS51480">
    <property type="entry name" value="DHAL"/>
    <property type="match status" value="1"/>
</dbReference>
<dbReference type="AlphaFoldDB" id="A0A841AGZ6"/>
<dbReference type="SMART" id="SM01120">
    <property type="entry name" value="Dak2"/>
    <property type="match status" value="1"/>
</dbReference>
<feature type="domain" description="DhaL" evidence="3">
    <location>
        <begin position="14"/>
        <end position="220"/>
    </location>
</feature>
<dbReference type="SUPFAM" id="SSF101473">
    <property type="entry name" value="DhaL-like"/>
    <property type="match status" value="1"/>
</dbReference>
<dbReference type="Pfam" id="PF02734">
    <property type="entry name" value="Dak2"/>
    <property type="match status" value="1"/>
</dbReference>
<dbReference type="InterPro" id="IPR004007">
    <property type="entry name" value="DhaL_dom"/>
</dbReference>
<reference evidence="4 5" key="1">
    <citation type="submission" date="2020-08" db="EMBL/GenBank/DDBJ databases">
        <title>Sequencing the genomes of 1000 actinobacteria strains.</title>
        <authorList>
            <person name="Klenk H.-P."/>
        </authorList>
    </citation>
    <scope>NUCLEOTIDE SEQUENCE [LARGE SCALE GENOMIC DNA]</scope>
    <source>
        <strain evidence="4 5">DSM 28796</strain>
    </source>
</reference>
<evidence type="ECO:0000256" key="1">
    <source>
        <dbReference type="ARBA" id="ARBA00022679"/>
    </source>
</evidence>
<dbReference type="FunFam" id="1.25.40.340:FF:000002">
    <property type="entry name" value="Dihydroxyacetone kinase, L subunit"/>
    <property type="match status" value="1"/>
</dbReference>
<proteinExistence type="predicted"/>
<evidence type="ECO:0000259" key="3">
    <source>
        <dbReference type="PROSITE" id="PS51480"/>
    </source>
</evidence>
<sequence>MNDTTSTSRTLPDDLGHAFVTTLREVLLSAADALGDLDRRAGDGDFGANVRTAMKNAEKEFDTAGEGSYRDWVTAMSRAWLGVGRTSGPLFGMFFRDLARAVDGDAVPTLGELTEALAAGQAVIQKYGEAKVGDRTMVDALAPAVDALRQQSDEGAGEGEGGADPSAALAAAEQAAVDAATATADLTARRGRASYVGDSAKGVIDPGAAAMALVIGALRAAVSGGGEVDTAWIR</sequence>
<dbReference type="Gene3D" id="1.25.40.340">
    <property type="match status" value="1"/>
</dbReference>